<evidence type="ECO:0000313" key="2">
    <source>
        <dbReference type="EMBL" id="RKQ14695.1"/>
    </source>
</evidence>
<dbReference type="GO" id="GO:0004519">
    <property type="term" value="F:endonuclease activity"/>
    <property type="evidence" value="ECO:0007669"/>
    <property type="project" value="InterPro"/>
</dbReference>
<evidence type="ECO:0000313" key="3">
    <source>
        <dbReference type="Proteomes" id="UP000272238"/>
    </source>
</evidence>
<dbReference type="AlphaFoldDB" id="A0A494YXF4"/>
<comment type="caution">
    <text evidence="2">The sequence shown here is derived from an EMBL/GenBank/DDBJ whole genome shotgun (WGS) entry which is preliminary data.</text>
</comment>
<accession>A0A494YXF4</accession>
<dbReference type="InterPro" id="IPR003615">
    <property type="entry name" value="HNH_nuc"/>
</dbReference>
<dbReference type="GO" id="GO:0008270">
    <property type="term" value="F:zinc ion binding"/>
    <property type="evidence" value="ECO:0007669"/>
    <property type="project" value="InterPro"/>
</dbReference>
<dbReference type="OrthoDB" id="9779761at2"/>
<dbReference type="Gene3D" id="1.10.30.50">
    <property type="match status" value="1"/>
</dbReference>
<dbReference type="GO" id="GO:0003676">
    <property type="term" value="F:nucleic acid binding"/>
    <property type="evidence" value="ECO:0007669"/>
    <property type="project" value="InterPro"/>
</dbReference>
<feature type="domain" description="HNH" evidence="1">
    <location>
        <begin position="182"/>
        <end position="237"/>
    </location>
</feature>
<dbReference type="Proteomes" id="UP000272238">
    <property type="component" value="Unassembled WGS sequence"/>
</dbReference>
<dbReference type="Pfam" id="PF01844">
    <property type="entry name" value="HNH"/>
    <property type="match status" value="1"/>
</dbReference>
<dbReference type="InterPro" id="IPR002711">
    <property type="entry name" value="HNH"/>
</dbReference>
<dbReference type="RefSeq" id="WP_121215359.1">
    <property type="nucleotide sequence ID" value="NZ_RBZN01000040.1"/>
</dbReference>
<name>A0A494YXF4_9BACL</name>
<protein>
    <recommendedName>
        <fullName evidence="1">HNH domain-containing protein</fullName>
    </recommendedName>
</protein>
<proteinExistence type="predicted"/>
<reference evidence="2 3" key="1">
    <citation type="journal article" date="2016" name="Antonie Van Leeuwenhoek">
        <title>Lysinibacillus endophyticus sp. nov., an indole-3-acetic acid producing endophytic bacterium isolated from corn root (Zea mays cv. Xinken-5).</title>
        <authorList>
            <person name="Yu J."/>
            <person name="Guan X."/>
            <person name="Liu C."/>
            <person name="Xiang W."/>
            <person name="Yu Z."/>
            <person name="Liu X."/>
            <person name="Wang G."/>
        </authorList>
    </citation>
    <scope>NUCLEOTIDE SEQUENCE [LARGE SCALE GENOMIC DNA]</scope>
    <source>
        <strain evidence="2 3">DSM 100506</strain>
    </source>
</reference>
<gene>
    <name evidence="2" type="ORF">D8M03_13535</name>
</gene>
<dbReference type="CDD" id="cd00085">
    <property type="entry name" value="HNHc"/>
    <property type="match status" value="1"/>
</dbReference>
<evidence type="ECO:0000259" key="1">
    <source>
        <dbReference type="Pfam" id="PF01844"/>
    </source>
</evidence>
<keyword evidence="3" id="KW-1185">Reference proteome</keyword>
<sequence length="254" mass="29656">MSNQTDELWKEIMGHSAKFNQEKFNSELSNKGYVKGQETPFYIITVKKFTNEEPFIYDVLLLENHQVVNSVQVTNSSLKNLFAKAKQKALELLFAHNPDVNLDDVSMIHYQVYSWIEESRNSFSTLFNKKRLHHTIVQDLQAEKSQYPSFYKDGEVKQYYGNRYERKATNRLRAIEIHGATCMVCGFNYEEVYGEHGKDFIEVHHVKPLSTLNEAIEIDPEKDLAPVCANCHRMLHRKRDHVLSIEELKAILKK</sequence>
<organism evidence="2 3">
    <name type="scientific">Ureibacillus endophyticus</name>
    <dbReference type="NCBI Taxonomy" id="1978490"/>
    <lineage>
        <taxon>Bacteria</taxon>
        <taxon>Bacillati</taxon>
        <taxon>Bacillota</taxon>
        <taxon>Bacilli</taxon>
        <taxon>Bacillales</taxon>
        <taxon>Caryophanaceae</taxon>
        <taxon>Ureibacillus</taxon>
    </lineage>
</organism>
<dbReference type="EMBL" id="RBZN01000040">
    <property type="protein sequence ID" value="RKQ14695.1"/>
    <property type="molecule type" value="Genomic_DNA"/>
</dbReference>